<evidence type="ECO:0000259" key="10">
    <source>
        <dbReference type="Pfam" id="PF02426"/>
    </source>
</evidence>
<sequence>MLFCVRMDVDLPRDLDPEVRADTLAREKAYSQELQRSGKWPHIWRVVGAYSNISVFDVDSTEELHDLLWNLPLFPYMTIDVTPLAPHPSAI</sequence>
<comment type="subunit">
    <text evidence="4">Homodecamer.</text>
</comment>
<feature type="domain" description="Muconolactone isomerase" evidence="10">
    <location>
        <begin position="1"/>
        <end position="89"/>
    </location>
</feature>
<dbReference type="GO" id="GO:0016159">
    <property type="term" value="F:muconolactone delta-isomerase activity"/>
    <property type="evidence" value="ECO:0007669"/>
    <property type="project" value="UniProtKB-UniRule"/>
</dbReference>
<dbReference type="Gene3D" id="3.30.70.1060">
    <property type="entry name" value="Dimeric alpha+beta barrel"/>
    <property type="match status" value="1"/>
</dbReference>
<evidence type="ECO:0000256" key="5">
    <source>
        <dbReference type="ARBA" id="ARBA00012070"/>
    </source>
</evidence>
<evidence type="ECO:0000256" key="6">
    <source>
        <dbReference type="ARBA" id="ARBA00022797"/>
    </source>
</evidence>
<dbReference type="PIRSF" id="PIRSF001486">
    <property type="entry name" value="CatC"/>
    <property type="match status" value="1"/>
</dbReference>
<dbReference type="InterPro" id="IPR003464">
    <property type="entry name" value="Muconolactone_d_Isoase"/>
</dbReference>
<dbReference type="InterPro" id="IPR011008">
    <property type="entry name" value="Dimeric_a/b-barrel"/>
</dbReference>
<keyword evidence="6 9" id="KW-0058">Aromatic hydrocarbons catabolism</keyword>
<organism evidence="11 12">
    <name type="scientific">Nocardioides zeae</name>
    <dbReference type="NCBI Taxonomy" id="1457234"/>
    <lineage>
        <taxon>Bacteria</taxon>
        <taxon>Bacillati</taxon>
        <taxon>Actinomycetota</taxon>
        <taxon>Actinomycetes</taxon>
        <taxon>Propionibacteriales</taxon>
        <taxon>Nocardioidaceae</taxon>
        <taxon>Nocardioides</taxon>
    </lineage>
</organism>
<evidence type="ECO:0000313" key="11">
    <source>
        <dbReference type="EMBL" id="MDQ1105680.1"/>
    </source>
</evidence>
<dbReference type="AlphaFoldDB" id="A0AAJ1U161"/>
<dbReference type="EMBL" id="JAUTAN010000001">
    <property type="protein sequence ID" value="MDQ1105680.1"/>
    <property type="molecule type" value="Genomic_DNA"/>
</dbReference>
<comment type="catalytic activity">
    <reaction evidence="1 9">
        <text>(S)-muconolactone = (4,5-dihydro-5-oxofuran-2-yl)-acetate</text>
        <dbReference type="Rhea" id="RHEA:12348"/>
        <dbReference type="ChEBI" id="CHEBI:58425"/>
        <dbReference type="ChEBI" id="CHEBI:58736"/>
        <dbReference type="EC" id="5.3.3.4"/>
    </reaction>
</comment>
<dbReference type="GO" id="GO:0042952">
    <property type="term" value="P:beta-ketoadipate pathway"/>
    <property type="evidence" value="ECO:0007669"/>
    <property type="project" value="UniProtKB-UniRule"/>
</dbReference>
<evidence type="ECO:0000256" key="7">
    <source>
        <dbReference type="ARBA" id="ARBA00023235"/>
    </source>
</evidence>
<evidence type="ECO:0000256" key="3">
    <source>
        <dbReference type="ARBA" id="ARBA00010882"/>
    </source>
</evidence>
<dbReference type="EC" id="5.3.3.4" evidence="5 8"/>
<dbReference type="NCBIfam" id="TIGR03221">
    <property type="entry name" value="muco_delta"/>
    <property type="match status" value="1"/>
</dbReference>
<accession>A0AAJ1U161</accession>
<dbReference type="SUPFAM" id="SSF54909">
    <property type="entry name" value="Dimeric alpha+beta barrel"/>
    <property type="match status" value="1"/>
</dbReference>
<evidence type="ECO:0000313" key="12">
    <source>
        <dbReference type="Proteomes" id="UP001239215"/>
    </source>
</evidence>
<keyword evidence="7 9" id="KW-0413">Isomerase</keyword>
<dbReference type="InterPro" id="IPR026029">
    <property type="entry name" value="MLI_dom"/>
</dbReference>
<evidence type="ECO:0000256" key="9">
    <source>
        <dbReference type="PIRNR" id="PIRNR001486"/>
    </source>
</evidence>
<comment type="pathway">
    <text evidence="2 9">Aromatic compound metabolism; beta-ketoadipate pathway; 5-oxo-4,5-dihydro-2-furylacetate from catechol: step 3/3.</text>
</comment>
<comment type="similarity">
    <text evidence="3 9">Belongs to the muconolactone Delta-isomerase family.</text>
</comment>
<evidence type="ECO:0000256" key="4">
    <source>
        <dbReference type="ARBA" id="ARBA00011365"/>
    </source>
</evidence>
<dbReference type="Proteomes" id="UP001239215">
    <property type="component" value="Unassembled WGS sequence"/>
</dbReference>
<proteinExistence type="inferred from homology"/>
<name>A0AAJ1U161_9ACTN</name>
<reference evidence="11" key="1">
    <citation type="submission" date="2023-07" db="EMBL/GenBank/DDBJ databases">
        <title>Functional and genomic diversity of the sorghum phyllosphere microbiome.</title>
        <authorList>
            <person name="Shade A."/>
        </authorList>
    </citation>
    <scope>NUCLEOTIDE SEQUENCE</scope>
    <source>
        <strain evidence="11">SORGH_AS_1067</strain>
    </source>
</reference>
<comment type="caution">
    <text evidence="11">The sequence shown here is derived from an EMBL/GenBank/DDBJ whole genome shotgun (WGS) entry which is preliminary data.</text>
</comment>
<gene>
    <name evidence="11" type="ORF">QE405_002964</name>
</gene>
<dbReference type="Pfam" id="PF02426">
    <property type="entry name" value="MIase"/>
    <property type="match status" value="1"/>
</dbReference>
<dbReference type="RefSeq" id="WP_307202151.1">
    <property type="nucleotide sequence ID" value="NZ_JAUTAN010000001.1"/>
</dbReference>
<protein>
    <recommendedName>
        <fullName evidence="5 8">Muconolactone Delta-isomerase</fullName>
        <shortName evidence="9">MIase</shortName>
        <ecNumber evidence="5 8">5.3.3.4</ecNumber>
    </recommendedName>
</protein>
<evidence type="ECO:0000256" key="8">
    <source>
        <dbReference type="NCBIfam" id="TIGR03221"/>
    </source>
</evidence>
<evidence type="ECO:0000256" key="2">
    <source>
        <dbReference type="ARBA" id="ARBA00005193"/>
    </source>
</evidence>
<evidence type="ECO:0000256" key="1">
    <source>
        <dbReference type="ARBA" id="ARBA00001739"/>
    </source>
</evidence>